<feature type="region of interest" description="Disordered" evidence="1">
    <location>
        <begin position="138"/>
        <end position="169"/>
    </location>
</feature>
<feature type="transmembrane region" description="Helical" evidence="2">
    <location>
        <begin position="234"/>
        <end position="254"/>
    </location>
</feature>
<keyword evidence="2" id="KW-0472">Membrane</keyword>
<evidence type="ECO:0000313" key="4">
    <source>
        <dbReference type="Proteomes" id="UP000726737"/>
    </source>
</evidence>
<keyword evidence="2" id="KW-0812">Transmembrane</keyword>
<gene>
    <name evidence="3" type="ORF">BG011_003575</name>
</gene>
<dbReference type="EMBL" id="JAAAJA010000236">
    <property type="protein sequence ID" value="KAG0258038.1"/>
    <property type="molecule type" value="Genomic_DNA"/>
</dbReference>
<sequence>MKNSKSKAKSAKHSDTTSTNKKRSSFLNLLLPSREPPQPPPASIASMVLSFFPLVTGAAPEDTSKTPKTKRGMFTKRNTNKQQKPESNLSSSWKPWLGRIASSASSSSTGIDQTPDQPPTTVSVKARAWIAYKSTASEGGNVKKHRKGKDISRKCKAGMDSEQDGDDQDQLHKVYNHDNRSQQQQQQKQQRGVHMTLTAHDIFGIGKVMQMGLELFYAHDDFLSRQPFWLQCTIMAWEATVVILVVWGLLRVVGLAEVVIWGADDLLRGVVSVFRVFGSMIRTLLLV</sequence>
<evidence type="ECO:0000313" key="3">
    <source>
        <dbReference type="EMBL" id="KAG0258038.1"/>
    </source>
</evidence>
<feature type="compositionally biased region" description="Basic residues" evidence="1">
    <location>
        <begin position="1"/>
        <end position="11"/>
    </location>
</feature>
<evidence type="ECO:0000256" key="1">
    <source>
        <dbReference type="SAM" id="MobiDB-lite"/>
    </source>
</evidence>
<proteinExistence type="predicted"/>
<feature type="compositionally biased region" description="Polar residues" evidence="1">
    <location>
        <begin position="109"/>
        <end position="122"/>
    </location>
</feature>
<keyword evidence="2" id="KW-1133">Transmembrane helix</keyword>
<feature type="region of interest" description="Disordered" evidence="1">
    <location>
        <begin position="1"/>
        <end position="44"/>
    </location>
</feature>
<feature type="region of interest" description="Disordered" evidence="1">
    <location>
        <begin position="56"/>
        <end position="122"/>
    </location>
</feature>
<reference evidence="3" key="1">
    <citation type="journal article" date="2020" name="Fungal Divers.">
        <title>Resolving the Mortierellaceae phylogeny through synthesis of multi-gene phylogenetics and phylogenomics.</title>
        <authorList>
            <person name="Vandepol N."/>
            <person name="Liber J."/>
            <person name="Desiro A."/>
            <person name="Na H."/>
            <person name="Kennedy M."/>
            <person name="Barry K."/>
            <person name="Grigoriev I.V."/>
            <person name="Miller A.N."/>
            <person name="O'Donnell K."/>
            <person name="Stajich J.E."/>
            <person name="Bonito G."/>
        </authorList>
    </citation>
    <scope>NUCLEOTIDE SEQUENCE</scope>
    <source>
        <strain evidence="3">KOD948</strain>
    </source>
</reference>
<protein>
    <submittedName>
        <fullName evidence="3">Uncharacterized protein</fullName>
    </submittedName>
</protein>
<dbReference type="AlphaFoldDB" id="A0A9P6U3I5"/>
<accession>A0A9P6U3I5</accession>
<feature type="compositionally biased region" description="Basic and acidic residues" evidence="1">
    <location>
        <begin position="149"/>
        <end position="159"/>
    </location>
</feature>
<name>A0A9P6U3I5_9FUNG</name>
<keyword evidence="4" id="KW-1185">Reference proteome</keyword>
<evidence type="ECO:0000256" key="2">
    <source>
        <dbReference type="SAM" id="Phobius"/>
    </source>
</evidence>
<feature type="compositionally biased region" description="Polar residues" evidence="1">
    <location>
        <begin position="76"/>
        <end position="93"/>
    </location>
</feature>
<comment type="caution">
    <text evidence="3">The sequence shown here is derived from an EMBL/GenBank/DDBJ whole genome shotgun (WGS) entry which is preliminary data.</text>
</comment>
<dbReference type="OrthoDB" id="2449091at2759"/>
<dbReference type="Proteomes" id="UP000726737">
    <property type="component" value="Unassembled WGS sequence"/>
</dbReference>
<organism evidence="3 4">
    <name type="scientific">Mortierella polycephala</name>
    <dbReference type="NCBI Taxonomy" id="41804"/>
    <lineage>
        <taxon>Eukaryota</taxon>
        <taxon>Fungi</taxon>
        <taxon>Fungi incertae sedis</taxon>
        <taxon>Mucoromycota</taxon>
        <taxon>Mortierellomycotina</taxon>
        <taxon>Mortierellomycetes</taxon>
        <taxon>Mortierellales</taxon>
        <taxon>Mortierellaceae</taxon>
        <taxon>Mortierella</taxon>
    </lineage>
</organism>